<comment type="subcellular location">
    <subcellularLocation>
        <location evidence="1">Secreted</location>
    </subcellularLocation>
</comment>
<dbReference type="GO" id="GO:0005615">
    <property type="term" value="C:extracellular space"/>
    <property type="evidence" value="ECO:0007669"/>
    <property type="project" value="TreeGrafter"/>
</dbReference>
<evidence type="ECO:0000256" key="1">
    <source>
        <dbReference type="ARBA" id="ARBA00004613"/>
    </source>
</evidence>
<comment type="caution">
    <text evidence="9">The sequence shown here is derived from an EMBL/GenBank/DDBJ whole genome shotgun (WGS) entry which is preliminary data.</text>
</comment>
<evidence type="ECO:0000256" key="7">
    <source>
        <dbReference type="ARBA" id="ARBA00024195"/>
    </source>
</evidence>
<evidence type="ECO:0000313" key="10">
    <source>
        <dbReference type="Proteomes" id="UP000838756"/>
    </source>
</evidence>
<organism evidence="9 10">
    <name type="scientific">Pararge aegeria aegeria</name>
    <dbReference type="NCBI Taxonomy" id="348720"/>
    <lineage>
        <taxon>Eukaryota</taxon>
        <taxon>Metazoa</taxon>
        <taxon>Ecdysozoa</taxon>
        <taxon>Arthropoda</taxon>
        <taxon>Hexapoda</taxon>
        <taxon>Insecta</taxon>
        <taxon>Pterygota</taxon>
        <taxon>Neoptera</taxon>
        <taxon>Endopterygota</taxon>
        <taxon>Lepidoptera</taxon>
        <taxon>Glossata</taxon>
        <taxon>Ditrysia</taxon>
        <taxon>Papilionoidea</taxon>
        <taxon>Nymphalidae</taxon>
        <taxon>Satyrinae</taxon>
        <taxon>Satyrini</taxon>
        <taxon>Parargina</taxon>
        <taxon>Pararge</taxon>
    </lineage>
</organism>
<reference evidence="9" key="1">
    <citation type="submission" date="2022-03" db="EMBL/GenBank/DDBJ databases">
        <authorList>
            <person name="Lindestad O."/>
        </authorList>
    </citation>
    <scope>NUCLEOTIDE SEQUENCE</scope>
</reference>
<protein>
    <submittedName>
        <fullName evidence="9">Jg25844 protein</fullName>
    </submittedName>
</protein>
<feature type="domain" description="Peptidase S1" evidence="8">
    <location>
        <begin position="1"/>
        <end position="106"/>
    </location>
</feature>
<evidence type="ECO:0000259" key="8">
    <source>
        <dbReference type="PROSITE" id="PS50240"/>
    </source>
</evidence>
<dbReference type="FunFam" id="2.40.10.10:FF:000002">
    <property type="entry name" value="Transmembrane protease serine"/>
    <property type="match status" value="1"/>
</dbReference>
<dbReference type="SUPFAM" id="SSF50494">
    <property type="entry name" value="Trypsin-like serine proteases"/>
    <property type="match status" value="1"/>
</dbReference>
<keyword evidence="5" id="KW-0720">Serine protease</keyword>
<dbReference type="InterPro" id="IPR050127">
    <property type="entry name" value="Serine_Proteases_S1"/>
</dbReference>
<keyword evidence="4" id="KW-0378">Hydrolase</keyword>
<evidence type="ECO:0000256" key="4">
    <source>
        <dbReference type="ARBA" id="ARBA00022801"/>
    </source>
</evidence>
<evidence type="ECO:0000313" key="9">
    <source>
        <dbReference type="EMBL" id="CAH2226694.1"/>
    </source>
</evidence>
<dbReference type="GO" id="GO:0004252">
    <property type="term" value="F:serine-type endopeptidase activity"/>
    <property type="evidence" value="ECO:0007669"/>
    <property type="project" value="InterPro"/>
</dbReference>
<dbReference type="InterPro" id="IPR009003">
    <property type="entry name" value="Peptidase_S1_PA"/>
</dbReference>
<evidence type="ECO:0000256" key="5">
    <source>
        <dbReference type="ARBA" id="ARBA00022825"/>
    </source>
</evidence>
<dbReference type="InterPro" id="IPR033116">
    <property type="entry name" value="TRYPSIN_SER"/>
</dbReference>
<dbReference type="PROSITE" id="PS00135">
    <property type="entry name" value="TRYPSIN_SER"/>
    <property type="match status" value="1"/>
</dbReference>
<keyword evidence="3" id="KW-0645">Protease</keyword>
<accession>A0A8S4R142</accession>
<keyword evidence="6" id="KW-1015">Disulfide bond</keyword>
<evidence type="ECO:0000256" key="2">
    <source>
        <dbReference type="ARBA" id="ARBA00022525"/>
    </source>
</evidence>
<dbReference type="Proteomes" id="UP000838756">
    <property type="component" value="Unassembled WGS sequence"/>
</dbReference>
<evidence type="ECO:0000256" key="6">
    <source>
        <dbReference type="ARBA" id="ARBA00023157"/>
    </source>
</evidence>
<dbReference type="PANTHER" id="PTHR24264">
    <property type="entry name" value="TRYPSIN-RELATED"/>
    <property type="match status" value="1"/>
</dbReference>
<dbReference type="SMART" id="SM00020">
    <property type="entry name" value="Tryp_SPc"/>
    <property type="match status" value="1"/>
</dbReference>
<dbReference type="OrthoDB" id="546450at2759"/>
<dbReference type="InterPro" id="IPR001254">
    <property type="entry name" value="Trypsin_dom"/>
</dbReference>
<dbReference type="InterPro" id="IPR043504">
    <property type="entry name" value="Peptidase_S1_PA_chymotrypsin"/>
</dbReference>
<dbReference type="Pfam" id="PF00089">
    <property type="entry name" value="Trypsin"/>
    <property type="match status" value="1"/>
</dbReference>
<dbReference type="Gene3D" id="2.40.10.10">
    <property type="entry name" value="Trypsin-like serine proteases"/>
    <property type="match status" value="1"/>
</dbReference>
<comment type="similarity">
    <text evidence="7">Belongs to the peptidase S1 family. CLIP subfamily.</text>
</comment>
<dbReference type="EMBL" id="CAKXAJ010021841">
    <property type="protein sequence ID" value="CAH2226694.1"/>
    <property type="molecule type" value="Genomic_DNA"/>
</dbReference>
<dbReference type="PROSITE" id="PS50240">
    <property type="entry name" value="TRYPSIN_DOM"/>
    <property type="match status" value="1"/>
</dbReference>
<evidence type="ECO:0000256" key="3">
    <source>
        <dbReference type="ARBA" id="ARBA00022670"/>
    </source>
</evidence>
<dbReference type="GO" id="GO:0006508">
    <property type="term" value="P:proteolysis"/>
    <property type="evidence" value="ECO:0007669"/>
    <property type="project" value="UniProtKB-KW"/>
</dbReference>
<name>A0A8S4R142_9NEOP</name>
<dbReference type="AlphaFoldDB" id="A0A8S4R142"/>
<keyword evidence="10" id="KW-1185">Reference proteome</keyword>
<proteinExistence type="inferred from homology"/>
<dbReference type="CDD" id="cd00190">
    <property type="entry name" value="Tryp_SPc"/>
    <property type="match status" value="1"/>
</dbReference>
<keyword evidence="2" id="KW-0964">Secreted</keyword>
<sequence>STVSQASSVLNEVQIYTVNHSVCEARYAYLQEITGDPYPISDNMLCAGLIDEGGKDACQGDSGGPLVRGNVLVGVVSWGWGCAQPVFPGVYTRVSAFTTWINSTVRKQ</sequence>
<gene>
    <name evidence="9" type="primary">jg25844</name>
    <name evidence="9" type="ORF">PAEG_LOCUS7389</name>
</gene>
<dbReference type="PANTHER" id="PTHR24264:SF65">
    <property type="entry name" value="SRCR DOMAIN-CONTAINING PROTEIN"/>
    <property type="match status" value="1"/>
</dbReference>
<feature type="non-terminal residue" evidence="9">
    <location>
        <position position="1"/>
    </location>
</feature>